<dbReference type="Proteomes" id="UP000682005">
    <property type="component" value="Chromosome 2"/>
</dbReference>
<name>A0A0K1NN70_9BACT</name>
<keyword evidence="1" id="KW-0812">Transmembrane</keyword>
<dbReference type="AlphaFoldDB" id="A0A0K1NN70"/>
<keyword evidence="1" id="KW-0472">Membrane</keyword>
<evidence type="ECO:0000313" key="2">
    <source>
        <dbReference type="EMBL" id="AKU70517.1"/>
    </source>
</evidence>
<dbReference type="RefSeq" id="WP_025079083.1">
    <property type="nucleotide sequence ID" value="NZ_BAKO01000040.1"/>
</dbReference>
<keyword evidence="5" id="KW-1185">Reference proteome</keyword>
<evidence type="ECO:0000313" key="4">
    <source>
        <dbReference type="Proteomes" id="UP000060345"/>
    </source>
</evidence>
<sequence>MWQKYRGKKLALFYLACLAGTGILYLLSYYALSGYDRGALRLCHGFFGSLLIVLVIDLLLILQVAIVIKIMDFVRQKVINSNMISAEGNPLDKYRNLYIIWMRGIFFLGCIVLIMGCMFS</sequence>
<reference evidence="2 4" key="1">
    <citation type="submission" date="2015-07" db="EMBL/GenBank/DDBJ databases">
        <authorList>
            <person name="Noorani M."/>
        </authorList>
    </citation>
    <scope>NUCLEOTIDE SEQUENCE [LARGE SCALE GENOMIC DNA]</scope>
    <source>
        <strain evidence="2 4">W1435</strain>
    </source>
</reference>
<dbReference type="EMBL" id="CP072369">
    <property type="protein sequence ID" value="QUB86155.1"/>
    <property type="molecule type" value="Genomic_DNA"/>
</dbReference>
<organism evidence="2 4">
    <name type="scientific">Prevotella fusca JCM 17724</name>
    <dbReference type="NCBI Taxonomy" id="1236517"/>
    <lineage>
        <taxon>Bacteria</taxon>
        <taxon>Pseudomonadati</taxon>
        <taxon>Bacteroidota</taxon>
        <taxon>Bacteroidia</taxon>
        <taxon>Bacteroidales</taxon>
        <taxon>Prevotellaceae</taxon>
        <taxon>Prevotella</taxon>
    </lineage>
</organism>
<keyword evidence="1" id="KW-1133">Transmembrane helix</keyword>
<reference evidence="3 5" key="2">
    <citation type="submission" date="2021-03" db="EMBL/GenBank/DDBJ databases">
        <title>Human Oral Microbial Genomes.</title>
        <authorList>
            <person name="Johnston C.D."/>
            <person name="Chen T."/>
            <person name="Dewhirst F.E."/>
        </authorList>
    </citation>
    <scope>NUCLEOTIDE SEQUENCE [LARGE SCALE GENOMIC DNA]</scope>
    <source>
        <strain evidence="3 5">W1435</strain>
    </source>
</reference>
<evidence type="ECO:0000256" key="1">
    <source>
        <dbReference type="SAM" id="Phobius"/>
    </source>
</evidence>
<dbReference type="Proteomes" id="UP000060345">
    <property type="component" value="Chromosome 2"/>
</dbReference>
<dbReference type="EMBL" id="CP012075">
    <property type="protein sequence ID" value="AKU70517.1"/>
    <property type="molecule type" value="Genomic_DNA"/>
</dbReference>
<feature type="transmembrane region" description="Helical" evidence="1">
    <location>
        <begin position="12"/>
        <end position="32"/>
    </location>
</feature>
<feature type="transmembrane region" description="Helical" evidence="1">
    <location>
        <begin position="100"/>
        <end position="119"/>
    </location>
</feature>
<dbReference type="KEGG" id="pfus:ADJ77_12285"/>
<dbReference type="STRING" id="1236517.ADJ77_12285"/>
<gene>
    <name evidence="2" type="ORF">ADJ77_12285</name>
    <name evidence="3" type="ORF">J5A51_02515</name>
</gene>
<feature type="transmembrane region" description="Helical" evidence="1">
    <location>
        <begin position="44"/>
        <end position="68"/>
    </location>
</feature>
<accession>A0A0K1NN70</accession>
<proteinExistence type="predicted"/>
<evidence type="ECO:0000313" key="3">
    <source>
        <dbReference type="EMBL" id="QUB86155.1"/>
    </source>
</evidence>
<evidence type="ECO:0000313" key="5">
    <source>
        <dbReference type="Proteomes" id="UP000682005"/>
    </source>
</evidence>
<protein>
    <submittedName>
        <fullName evidence="2">Uncharacterized protein</fullName>
    </submittedName>
</protein>